<name>A0A9P9E2G8_9HYPO</name>
<dbReference type="AlphaFoldDB" id="A0A9P9E2G8"/>
<feature type="repeat" description="ANK" evidence="2">
    <location>
        <begin position="1181"/>
        <end position="1208"/>
    </location>
</feature>
<feature type="non-terminal residue" evidence="4">
    <location>
        <position position="1208"/>
    </location>
</feature>
<evidence type="ECO:0000313" key="5">
    <source>
        <dbReference type="Proteomes" id="UP000717696"/>
    </source>
</evidence>
<dbReference type="PANTHER" id="PTHR46082:SF11">
    <property type="entry name" value="AAA+ ATPASE DOMAIN-CONTAINING PROTEIN-RELATED"/>
    <property type="match status" value="1"/>
</dbReference>
<dbReference type="Gene3D" id="3.40.50.300">
    <property type="entry name" value="P-loop containing nucleotide triphosphate hydrolases"/>
    <property type="match status" value="1"/>
</dbReference>
<dbReference type="Gene3D" id="3.40.50.1580">
    <property type="entry name" value="Nucleoside phosphorylase domain"/>
    <property type="match status" value="1"/>
</dbReference>
<dbReference type="EMBL" id="JAGMUU010000020">
    <property type="protein sequence ID" value="KAH7129683.1"/>
    <property type="molecule type" value="Genomic_DNA"/>
</dbReference>
<dbReference type="SUPFAM" id="SSF52540">
    <property type="entry name" value="P-loop containing nucleoside triphosphate hydrolases"/>
    <property type="match status" value="1"/>
</dbReference>
<dbReference type="PROSITE" id="PS50837">
    <property type="entry name" value="NACHT"/>
    <property type="match status" value="1"/>
</dbReference>
<dbReference type="InterPro" id="IPR027417">
    <property type="entry name" value="P-loop_NTPase"/>
</dbReference>
<dbReference type="InterPro" id="IPR000845">
    <property type="entry name" value="Nucleoside_phosphorylase_d"/>
</dbReference>
<dbReference type="GO" id="GO:0003824">
    <property type="term" value="F:catalytic activity"/>
    <property type="evidence" value="ECO:0007669"/>
    <property type="project" value="InterPro"/>
</dbReference>
<evidence type="ECO:0000256" key="1">
    <source>
        <dbReference type="ARBA" id="ARBA00022737"/>
    </source>
</evidence>
<dbReference type="PROSITE" id="PS50088">
    <property type="entry name" value="ANK_REPEAT"/>
    <property type="match status" value="3"/>
</dbReference>
<gene>
    <name evidence="4" type="ORF">B0J13DRAFT_481913</name>
</gene>
<accession>A0A9P9E2G8</accession>
<dbReference type="SMART" id="SM00248">
    <property type="entry name" value="ANK"/>
    <property type="match status" value="3"/>
</dbReference>
<dbReference type="SUPFAM" id="SSF48403">
    <property type="entry name" value="Ankyrin repeat"/>
    <property type="match status" value="1"/>
</dbReference>
<dbReference type="Gene3D" id="1.25.40.20">
    <property type="entry name" value="Ankyrin repeat-containing domain"/>
    <property type="match status" value="1"/>
</dbReference>
<feature type="repeat" description="ANK" evidence="2">
    <location>
        <begin position="1147"/>
        <end position="1179"/>
    </location>
</feature>
<dbReference type="Pfam" id="PF01048">
    <property type="entry name" value="PNP_UDP_1"/>
    <property type="match status" value="1"/>
</dbReference>
<evidence type="ECO:0000259" key="3">
    <source>
        <dbReference type="PROSITE" id="PS50837"/>
    </source>
</evidence>
<sequence>MKRYRLQPKDYTVGWVCALPIELAAAKVILDEDHEDLPQDDPNDTNLYTLGRIGDHNVVIACLPAGQTGNNNATAVAVLMKSKFKSVQFSLMVGIGGGVPSGNADVRLGDVVISQPDKQHGGVVQYDIGKTTPNGFQRTGSLNTPPTVLLKALSMLQANRLLGKCNLAQHLSLFSALPSFARDNAGADVLFEPTYKHVGGEKCEMCSQRRRIKRNLRGSQEIAVHCGTIASGNQVMRDGATRDRVSSELGGVLCFEMEAAGLMNNFPCLVIRGICDYADSHKNKMWQHYAAATAVACAKEVLSVIPAKEAINSLTLEMLLSVIDTVDLDLIFKTLSVIDQKHISAAPPLEGDQPMFSWIFGNVDFKQWSSASSSQLLWLSAPPERSIQRVSSHIVSQEKTKALKTQHFVLYFFCSTAVGGKPIVPVFVHTLLDQIIRSSSPTDGISIARRFLYSLTEGIFKEEAAPRREEWDLGGEDSNATIRKILEAPNDDLWGALRAALVYEQNREFSVVVDGLEHVQDQRSEFIPAVRSFVEHLQQRFSKVKILLTSRPQADVTEIFEGLPCIEYDKERKECLSYLRFDNTRFGKISKEHEGSCEWLWSHEEYEKWSTSNLSCLLLIQGKPGSGKSTLTKYFHDNLLERDPTAKSAIVASFFYSYREGELQRNHSNMLRSILYDILHQDETFFYHRFQAEYRSRSRRGLRVDWDYESLKTVLKSLRDHSLARRLYLIIDAVDESEKNDRRDILDLLLELCSETKFCIAKIFVASRPVGLLGDRNQFHNITMQDHTKIDISCFADSFLNRLNRKRFLGQARTYIVENAEGVFLWVELVGKELLTWDWYGYPESDIIEFLRCLPKDLDDFYTLMFKRINTNKENAQSLQNLQDRRNFRDLQDGVKMFRFVLWTRRPLTVDELRHALGIPDDPDSIISDESFQIRIPPEHRIISCGGNFLEIKRRHGNGTVQVMHQTVREFFLNPDGVVSKSGFLNPDGLVTKSEFETCEKAAHICISIICIRYLMLCAVHTAPAGTLRCKFWVSEHFERYAQLLNERPLANYALCYLKDHIDGSHRDAMLLRIISQFLHELADGPAVYLLESWVRSHLNETLISDEQGGAADFRNKALLAAVRKDCVTAAEVLLAAGADVNVKDQKGRTPLSWAAEQGNEAIARLLVEAGADKEAKDGHGGRGPLHYAAEQGHEAIARLLVEAGADK</sequence>
<dbReference type="Pfam" id="PF12796">
    <property type="entry name" value="Ank_2"/>
    <property type="match status" value="1"/>
</dbReference>
<dbReference type="InterPro" id="IPR002110">
    <property type="entry name" value="Ankyrin_rpt"/>
</dbReference>
<organism evidence="4 5">
    <name type="scientific">Dactylonectria estremocensis</name>
    <dbReference type="NCBI Taxonomy" id="1079267"/>
    <lineage>
        <taxon>Eukaryota</taxon>
        <taxon>Fungi</taxon>
        <taxon>Dikarya</taxon>
        <taxon>Ascomycota</taxon>
        <taxon>Pezizomycotina</taxon>
        <taxon>Sordariomycetes</taxon>
        <taxon>Hypocreomycetidae</taxon>
        <taxon>Hypocreales</taxon>
        <taxon>Nectriaceae</taxon>
        <taxon>Dactylonectria</taxon>
    </lineage>
</organism>
<reference evidence="4" key="1">
    <citation type="journal article" date="2021" name="Nat. Commun.">
        <title>Genetic determinants of endophytism in the Arabidopsis root mycobiome.</title>
        <authorList>
            <person name="Mesny F."/>
            <person name="Miyauchi S."/>
            <person name="Thiergart T."/>
            <person name="Pickel B."/>
            <person name="Atanasova L."/>
            <person name="Karlsson M."/>
            <person name="Huettel B."/>
            <person name="Barry K.W."/>
            <person name="Haridas S."/>
            <person name="Chen C."/>
            <person name="Bauer D."/>
            <person name="Andreopoulos W."/>
            <person name="Pangilinan J."/>
            <person name="LaButti K."/>
            <person name="Riley R."/>
            <person name="Lipzen A."/>
            <person name="Clum A."/>
            <person name="Drula E."/>
            <person name="Henrissat B."/>
            <person name="Kohler A."/>
            <person name="Grigoriev I.V."/>
            <person name="Martin F.M."/>
            <person name="Hacquard S."/>
        </authorList>
    </citation>
    <scope>NUCLEOTIDE SEQUENCE</scope>
    <source>
        <strain evidence="4">MPI-CAGE-AT-0021</strain>
    </source>
</reference>
<dbReference type="Proteomes" id="UP000717696">
    <property type="component" value="Unassembled WGS sequence"/>
</dbReference>
<feature type="domain" description="NACHT" evidence="3">
    <location>
        <begin position="616"/>
        <end position="769"/>
    </location>
</feature>
<dbReference type="SUPFAM" id="SSF53167">
    <property type="entry name" value="Purine and uridine phosphorylases"/>
    <property type="match status" value="1"/>
</dbReference>
<keyword evidence="5" id="KW-1185">Reference proteome</keyword>
<dbReference type="GO" id="GO:0009116">
    <property type="term" value="P:nucleoside metabolic process"/>
    <property type="evidence" value="ECO:0007669"/>
    <property type="project" value="InterPro"/>
</dbReference>
<dbReference type="InterPro" id="IPR035994">
    <property type="entry name" value="Nucleoside_phosphorylase_sf"/>
</dbReference>
<comment type="caution">
    <text evidence="4">The sequence shown here is derived from an EMBL/GenBank/DDBJ whole genome shotgun (WGS) entry which is preliminary data.</text>
</comment>
<dbReference type="PROSITE" id="PS50297">
    <property type="entry name" value="ANK_REP_REGION"/>
    <property type="match status" value="2"/>
</dbReference>
<dbReference type="InterPro" id="IPR053137">
    <property type="entry name" value="NLR-like"/>
</dbReference>
<feature type="repeat" description="ANK" evidence="2">
    <location>
        <begin position="1114"/>
        <end position="1146"/>
    </location>
</feature>
<proteinExistence type="predicted"/>
<dbReference type="InterPro" id="IPR056884">
    <property type="entry name" value="NPHP3-like_N"/>
</dbReference>
<evidence type="ECO:0000256" key="2">
    <source>
        <dbReference type="PROSITE-ProRule" id="PRU00023"/>
    </source>
</evidence>
<protein>
    <submittedName>
        <fullName evidence="4">Kinesin</fullName>
    </submittedName>
</protein>
<keyword evidence="2" id="KW-0040">ANK repeat</keyword>
<dbReference type="InterPro" id="IPR007111">
    <property type="entry name" value="NACHT_NTPase"/>
</dbReference>
<dbReference type="PANTHER" id="PTHR46082">
    <property type="entry name" value="ATP/GTP-BINDING PROTEIN-RELATED"/>
    <property type="match status" value="1"/>
</dbReference>
<dbReference type="Pfam" id="PF24883">
    <property type="entry name" value="NPHP3_N"/>
    <property type="match status" value="2"/>
</dbReference>
<keyword evidence="1" id="KW-0677">Repeat</keyword>
<dbReference type="OrthoDB" id="427518at2759"/>
<dbReference type="InterPro" id="IPR036770">
    <property type="entry name" value="Ankyrin_rpt-contain_sf"/>
</dbReference>
<evidence type="ECO:0000313" key="4">
    <source>
        <dbReference type="EMBL" id="KAH7129683.1"/>
    </source>
</evidence>